<dbReference type="Proteomes" id="UP000287651">
    <property type="component" value="Unassembled WGS sequence"/>
</dbReference>
<dbReference type="EMBL" id="AMZH03008720">
    <property type="protein sequence ID" value="RRT58374.1"/>
    <property type="molecule type" value="Genomic_DNA"/>
</dbReference>
<name>A0A426Z322_ENSVE</name>
<dbReference type="AlphaFoldDB" id="A0A426Z322"/>
<feature type="region of interest" description="Disordered" evidence="1">
    <location>
        <begin position="1"/>
        <end position="24"/>
    </location>
</feature>
<comment type="caution">
    <text evidence="2">The sequence shown here is derived from an EMBL/GenBank/DDBJ whole genome shotgun (WGS) entry which is preliminary data.</text>
</comment>
<evidence type="ECO:0000313" key="2">
    <source>
        <dbReference type="EMBL" id="RRT58374.1"/>
    </source>
</evidence>
<gene>
    <name evidence="2" type="ORF">B296_00016513</name>
</gene>
<evidence type="ECO:0000256" key="1">
    <source>
        <dbReference type="SAM" id="MobiDB-lite"/>
    </source>
</evidence>
<protein>
    <submittedName>
        <fullName evidence="2">Uncharacterized protein</fullName>
    </submittedName>
</protein>
<feature type="compositionally biased region" description="Polar residues" evidence="1">
    <location>
        <begin position="12"/>
        <end position="21"/>
    </location>
</feature>
<reference evidence="2 3" key="1">
    <citation type="journal article" date="2014" name="Agronomy (Basel)">
        <title>A Draft Genome Sequence for Ensete ventricosum, the Drought-Tolerant Tree Against Hunger.</title>
        <authorList>
            <person name="Harrison J."/>
            <person name="Moore K.A."/>
            <person name="Paszkiewicz K."/>
            <person name="Jones T."/>
            <person name="Grant M."/>
            <person name="Ambacheew D."/>
            <person name="Muzemil S."/>
            <person name="Studholme D.J."/>
        </authorList>
    </citation>
    <scope>NUCLEOTIDE SEQUENCE [LARGE SCALE GENOMIC DNA]</scope>
</reference>
<evidence type="ECO:0000313" key="3">
    <source>
        <dbReference type="Proteomes" id="UP000287651"/>
    </source>
</evidence>
<sequence length="115" mass="12840">MSKNLREKERTSFTNSSTQSKSEIKKKKITWWFRDQDDGKEVEKASELALVEAVGRSVSSGPPSSLSRADAAEHLVVSSNVIQLATSWRRNTFCSSLSDPNRPLNRFPLGLSVSR</sequence>
<feature type="compositionally biased region" description="Basic and acidic residues" evidence="1">
    <location>
        <begin position="1"/>
        <end position="11"/>
    </location>
</feature>
<accession>A0A426Z322</accession>
<proteinExistence type="predicted"/>
<organism evidence="2 3">
    <name type="scientific">Ensete ventricosum</name>
    <name type="common">Abyssinian banana</name>
    <name type="synonym">Musa ensete</name>
    <dbReference type="NCBI Taxonomy" id="4639"/>
    <lineage>
        <taxon>Eukaryota</taxon>
        <taxon>Viridiplantae</taxon>
        <taxon>Streptophyta</taxon>
        <taxon>Embryophyta</taxon>
        <taxon>Tracheophyta</taxon>
        <taxon>Spermatophyta</taxon>
        <taxon>Magnoliopsida</taxon>
        <taxon>Liliopsida</taxon>
        <taxon>Zingiberales</taxon>
        <taxon>Musaceae</taxon>
        <taxon>Ensete</taxon>
    </lineage>
</organism>